<dbReference type="PANTHER" id="PTHR35936:SF17">
    <property type="entry name" value="ARGININE-BINDING EXTRACELLULAR PROTEIN ARTP"/>
    <property type="match status" value="1"/>
</dbReference>
<dbReference type="PANTHER" id="PTHR35936">
    <property type="entry name" value="MEMBRANE-BOUND LYTIC MUREIN TRANSGLYCOSYLASE F"/>
    <property type="match status" value="1"/>
</dbReference>
<evidence type="ECO:0000256" key="1">
    <source>
        <dbReference type="ARBA" id="ARBA00010333"/>
    </source>
</evidence>
<dbReference type="SMART" id="SM00062">
    <property type="entry name" value="PBPb"/>
    <property type="match status" value="1"/>
</dbReference>
<feature type="domain" description="Solute-binding protein family 3/N-terminal" evidence="3">
    <location>
        <begin position="24"/>
        <end position="243"/>
    </location>
</feature>
<evidence type="ECO:0000259" key="3">
    <source>
        <dbReference type="SMART" id="SM00062"/>
    </source>
</evidence>
<dbReference type="Proteomes" id="UP000254968">
    <property type="component" value="Unassembled WGS sequence"/>
</dbReference>
<dbReference type="RefSeq" id="WP_115302493.1">
    <property type="nucleotide sequence ID" value="NZ_CAAAHO010000001.1"/>
</dbReference>
<sequence>MRWRIRLLNLLFSYCLMVSTSLADIRVGTLFFYPPFVLSNDSGFDIQLIKTICQNINQKCIMVPMDYYSLFSALNTGKIDIAVGGITISKKLKETYIFSLPYMLSKGQFIVQKGSAYKSVNDLKGKTVGILMTEEKQGAYYNYLLENFPGLFVIQQFDDIEDLMTSLNENEISAAFLNYLSASYWVMSSASQLQNLDAATPLGEGIGIMSIPNNANLIDEINGQLLQMEKDGSYLKLYNMYIPTF</sequence>
<reference evidence="4 5" key="1">
    <citation type="submission" date="2018-06" db="EMBL/GenBank/DDBJ databases">
        <authorList>
            <consortium name="Pathogen Informatics"/>
            <person name="Doyle S."/>
        </authorList>
    </citation>
    <scope>NUCLEOTIDE SEQUENCE [LARGE SCALE GENOMIC DNA]</scope>
    <source>
        <strain evidence="4 5">NCTC13315</strain>
    </source>
</reference>
<proteinExistence type="inferred from homology"/>
<name>A0A378I219_9GAMM</name>
<comment type="similarity">
    <text evidence="1">Belongs to the bacterial solute-binding protein 3 family.</text>
</comment>
<dbReference type="InterPro" id="IPR001638">
    <property type="entry name" value="Solute-binding_3/MltF_N"/>
</dbReference>
<protein>
    <submittedName>
        <fullName evidence="4">Arginine-binding periplasmic protein</fullName>
    </submittedName>
</protein>
<keyword evidence="2" id="KW-0732">Signal</keyword>
<accession>A0A378I219</accession>
<evidence type="ECO:0000313" key="4">
    <source>
        <dbReference type="EMBL" id="STX28770.1"/>
    </source>
</evidence>
<dbReference type="SUPFAM" id="SSF53850">
    <property type="entry name" value="Periplasmic binding protein-like II"/>
    <property type="match status" value="1"/>
</dbReference>
<gene>
    <name evidence="4" type="primary">artI_1</name>
    <name evidence="4" type="ORF">NCTC13315_01304</name>
</gene>
<dbReference type="OrthoDB" id="5650375at2"/>
<evidence type="ECO:0000256" key="2">
    <source>
        <dbReference type="ARBA" id="ARBA00022729"/>
    </source>
</evidence>
<keyword evidence="5" id="KW-1185">Reference proteome</keyword>
<dbReference type="Pfam" id="PF00497">
    <property type="entry name" value="SBP_bac_3"/>
    <property type="match status" value="1"/>
</dbReference>
<dbReference type="AlphaFoldDB" id="A0A378I219"/>
<dbReference type="Gene3D" id="3.40.190.10">
    <property type="entry name" value="Periplasmic binding protein-like II"/>
    <property type="match status" value="2"/>
</dbReference>
<evidence type="ECO:0000313" key="5">
    <source>
        <dbReference type="Proteomes" id="UP000254968"/>
    </source>
</evidence>
<organism evidence="4 5">
    <name type="scientific">Legionella beliardensis</name>
    <dbReference type="NCBI Taxonomy" id="91822"/>
    <lineage>
        <taxon>Bacteria</taxon>
        <taxon>Pseudomonadati</taxon>
        <taxon>Pseudomonadota</taxon>
        <taxon>Gammaproteobacteria</taxon>
        <taxon>Legionellales</taxon>
        <taxon>Legionellaceae</taxon>
        <taxon>Legionella</taxon>
    </lineage>
</organism>
<dbReference type="EMBL" id="UGNV01000001">
    <property type="protein sequence ID" value="STX28770.1"/>
    <property type="molecule type" value="Genomic_DNA"/>
</dbReference>